<name>A0A402AJY3_9CHLR</name>
<evidence type="ECO:0000313" key="1">
    <source>
        <dbReference type="EMBL" id="GCE19364.1"/>
    </source>
</evidence>
<dbReference type="EMBL" id="BIFS01000001">
    <property type="protein sequence ID" value="GCE19364.1"/>
    <property type="molecule type" value="Genomic_DNA"/>
</dbReference>
<sequence length="50" mass="5839">MLVSLIVPYTIPNFIFTNNTDVVVFPDIDVRFTLQEIYAKVYLELEEDSL</sequence>
<organism evidence="1 2">
    <name type="scientific">Dictyobacter kobayashii</name>
    <dbReference type="NCBI Taxonomy" id="2014872"/>
    <lineage>
        <taxon>Bacteria</taxon>
        <taxon>Bacillati</taxon>
        <taxon>Chloroflexota</taxon>
        <taxon>Ktedonobacteria</taxon>
        <taxon>Ktedonobacterales</taxon>
        <taxon>Dictyobacteraceae</taxon>
        <taxon>Dictyobacter</taxon>
    </lineage>
</organism>
<keyword evidence="2" id="KW-1185">Reference proteome</keyword>
<reference evidence="2" key="1">
    <citation type="submission" date="2018-12" db="EMBL/GenBank/DDBJ databases">
        <title>Tengunoibacter tsumagoiensis gen. nov., sp. nov., Dictyobacter kobayashii sp. nov., D. alpinus sp. nov., and D. joshuensis sp. nov. and description of Dictyobacteraceae fam. nov. within the order Ktedonobacterales isolated from Tengu-no-mugimeshi.</title>
        <authorList>
            <person name="Wang C.M."/>
            <person name="Zheng Y."/>
            <person name="Sakai Y."/>
            <person name="Toyoda A."/>
            <person name="Minakuchi Y."/>
            <person name="Abe K."/>
            <person name="Yokota A."/>
            <person name="Yabe S."/>
        </authorList>
    </citation>
    <scope>NUCLEOTIDE SEQUENCE [LARGE SCALE GENOMIC DNA]</scope>
    <source>
        <strain evidence="2">Uno11</strain>
    </source>
</reference>
<proteinExistence type="predicted"/>
<accession>A0A402AJY3</accession>
<evidence type="ECO:0000313" key="2">
    <source>
        <dbReference type="Proteomes" id="UP000287188"/>
    </source>
</evidence>
<comment type="caution">
    <text evidence="1">The sequence shown here is derived from an EMBL/GenBank/DDBJ whole genome shotgun (WGS) entry which is preliminary data.</text>
</comment>
<gene>
    <name evidence="1" type="ORF">KDK_31640</name>
</gene>
<dbReference type="AlphaFoldDB" id="A0A402AJY3"/>
<protein>
    <submittedName>
        <fullName evidence="1">Uncharacterized protein</fullName>
    </submittedName>
</protein>
<dbReference type="Proteomes" id="UP000287188">
    <property type="component" value="Unassembled WGS sequence"/>
</dbReference>